<proteinExistence type="predicted"/>
<keyword evidence="3" id="KW-1185">Reference proteome</keyword>
<dbReference type="PANTHER" id="PTHR35525">
    <property type="entry name" value="BLL6575 PROTEIN"/>
    <property type="match status" value="1"/>
</dbReference>
<dbReference type="AlphaFoldDB" id="A0A5S4F026"/>
<evidence type="ECO:0000259" key="1">
    <source>
        <dbReference type="Pfam" id="PF11706"/>
    </source>
</evidence>
<dbReference type="InterPro" id="IPR021005">
    <property type="entry name" value="Znf_CGNR"/>
</dbReference>
<dbReference type="PANTHER" id="PTHR35525:SF3">
    <property type="entry name" value="BLL6575 PROTEIN"/>
    <property type="match status" value="1"/>
</dbReference>
<reference evidence="2 3" key="1">
    <citation type="submission" date="2019-05" db="EMBL/GenBank/DDBJ databases">
        <title>Draft genome sequence of Nonomuraea turkmeniaca DSM 43926.</title>
        <authorList>
            <person name="Saricaoglu S."/>
            <person name="Isik K."/>
        </authorList>
    </citation>
    <scope>NUCLEOTIDE SEQUENCE [LARGE SCALE GENOMIC DNA]</scope>
    <source>
        <strain evidence="2 3">DSM 43926</strain>
    </source>
</reference>
<protein>
    <submittedName>
        <fullName evidence="2">CGNR zinc finger domain-containing protein</fullName>
    </submittedName>
</protein>
<dbReference type="EMBL" id="VCKY01000242">
    <property type="protein sequence ID" value="TMR09288.1"/>
    <property type="molecule type" value="Genomic_DNA"/>
</dbReference>
<dbReference type="Proteomes" id="UP000309128">
    <property type="component" value="Unassembled WGS sequence"/>
</dbReference>
<dbReference type="OrthoDB" id="3531194at2"/>
<comment type="caution">
    <text evidence="2">The sequence shown here is derived from an EMBL/GenBank/DDBJ whole genome shotgun (WGS) entry which is preliminary data.</text>
</comment>
<feature type="domain" description="Zinc finger CGNR" evidence="1">
    <location>
        <begin position="143"/>
        <end position="185"/>
    </location>
</feature>
<accession>A0A5S4F026</accession>
<name>A0A5S4F026_9ACTN</name>
<dbReference type="Gene3D" id="1.10.3300.10">
    <property type="entry name" value="Jann2411-like domain"/>
    <property type="match status" value="1"/>
</dbReference>
<dbReference type="InterPro" id="IPR010852">
    <property type="entry name" value="ABATE"/>
</dbReference>
<dbReference type="InterPro" id="IPR023286">
    <property type="entry name" value="ABATE_dom_sf"/>
</dbReference>
<evidence type="ECO:0000313" key="2">
    <source>
        <dbReference type="EMBL" id="TMR09288.1"/>
    </source>
</evidence>
<dbReference type="SUPFAM" id="SSF160904">
    <property type="entry name" value="Jann2411-like"/>
    <property type="match status" value="1"/>
</dbReference>
<sequence length="187" mass="20354">MEIACNVTRQAPVIAELVNVATSPWRGGAETPCLEGDDLVREFVALVGERTRKAVLDDLDADVRLGELARELREVLMAEQAADQAALINAMIRKYGAQPYLVEDVGQPFHLHFHGSGGTCVEALGGEFATALALIVDGYGPDRFGQCEAHRCDAVYIDLTRNGSRRYCSSSCTARAKTAAYRSRRHA</sequence>
<gene>
    <name evidence="2" type="ORF">ETD86_44295</name>
</gene>
<evidence type="ECO:0000313" key="3">
    <source>
        <dbReference type="Proteomes" id="UP000309128"/>
    </source>
</evidence>
<dbReference type="Pfam" id="PF11706">
    <property type="entry name" value="zf-CGNR"/>
    <property type="match status" value="1"/>
</dbReference>
<organism evidence="2 3">
    <name type="scientific">Nonomuraea turkmeniaca</name>
    <dbReference type="NCBI Taxonomy" id="103838"/>
    <lineage>
        <taxon>Bacteria</taxon>
        <taxon>Bacillati</taxon>
        <taxon>Actinomycetota</taxon>
        <taxon>Actinomycetes</taxon>
        <taxon>Streptosporangiales</taxon>
        <taxon>Streptosporangiaceae</taxon>
        <taxon>Nonomuraea</taxon>
    </lineage>
</organism>